<reference evidence="1 2" key="1">
    <citation type="submission" date="2019-11" db="EMBL/GenBank/DDBJ databases">
        <title>Escherichia alba sp. nov. isolated from the gut of plastic-eating superworms Zophobas atratus.</title>
        <authorList>
            <person name="Yang Y."/>
        </authorList>
    </citation>
    <scope>NUCLEOTIDE SEQUENCE [LARGE SCALE GENOMIC DNA]</scope>
    <source>
        <strain evidence="2">BIT-B35</strain>
    </source>
</reference>
<dbReference type="GO" id="GO:0006355">
    <property type="term" value="P:regulation of DNA-templated transcription"/>
    <property type="evidence" value="ECO:0007669"/>
    <property type="project" value="InterPro"/>
</dbReference>
<dbReference type="EMBL" id="WMJZ01000003">
    <property type="protein sequence ID" value="MTH45391.1"/>
    <property type="molecule type" value="Genomic_DNA"/>
</dbReference>
<dbReference type="Pfam" id="PF09048">
    <property type="entry name" value="Cro"/>
    <property type="match status" value="1"/>
</dbReference>
<dbReference type="Gene3D" id="3.30.240.10">
    <property type="entry name" value="CRO Repressor"/>
    <property type="match status" value="1"/>
</dbReference>
<dbReference type="PRINTS" id="PR00030">
    <property type="entry name" value="HTHCRO"/>
</dbReference>
<dbReference type="RefSeq" id="WP_155107059.1">
    <property type="nucleotide sequence ID" value="NZ_WMJZ01000003.1"/>
</dbReference>
<dbReference type="AlphaFoldDB" id="A0A6L6IF52"/>
<organism evidence="1 2">
    <name type="scientific">Intestinirhabdus alba</name>
    <dbReference type="NCBI Taxonomy" id="2899544"/>
    <lineage>
        <taxon>Bacteria</taxon>
        <taxon>Pseudomonadati</taxon>
        <taxon>Pseudomonadota</taxon>
        <taxon>Gammaproteobacteria</taxon>
        <taxon>Enterobacterales</taxon>
        <taxon>Enterobacteriaceae</taxon>
        <taxon>Intestinirhabdus</taxon>
    </lineage>
</organism>
<accession>A0A6L6IF52</accession>
<name>A0A6L6IF52_9ENTR</name>
<proteinExistence type="predicted"/>
<dbReference type="InterPro" id="IPR000655">
    <property type="entry name" value="Cro-like"/>
</dbReference>
<dbReference type="Proteomes" id="UP000477739">
    <property type="component" value="Unassembled WGS sequence"/>
</dbReference>
<dbReference type="SUPFAM" id="SSF47413">
    <property type="entry name" value="lambda repressor-like DNA-binding domains"/>
    <property type="match status" value="1"/>
</dbReference>
<dbReference type="InterPro" id="IPR038202">
    <property type="entry name" value="Cro_sf"/>
</dbReference>
<dbReference type="GO" id="GO:0003677">
    <property type="term" value="F:DNA binding"/>
    <property type="evidence" value="ECO:0007669"/>
    <property type="project" value="InterPro"/>
</dbReference>
<evidence type="ECO:0000313" key="2">
    <source>
        <dbReference type="Proteomes" id="UP000477739"/>
    </source>
</evidence>
<comment type="caution">
    <text evidence="1">The sequence shown here is derived from an EMBL/GenBank/DDBJ whole genome shotgun (WGS) entry which is preliminary data.</text>
</comment>
<keyword evidence="2" id="KW-1185">Reference proteome</keyword>
<dbReference type="InterPro" id="IPR010982">
    <property type="entry name" value="Lambda_DNA-bd_dom_sf"/>
</dbReference>
<evidence type="ECO:0008006" key="3">
    <source>
        <dbReference type="Google" id="ProtNLM"/>
    </source>
</evidence>
<dbReference type="PIRSF" id="PIRSF003217">
    <property type="entry name" value="Cro_protein"/>
    <property type="match status" value="1"/>
</dbReference>
<protein>
    <recommendedName>
        <fullName evidence="3">Cro/Cl family transcriptional regulator</fullName>
    </recommendedName>
</protein>
<gene>
    <name evidence="1" type="ORF">GJV78_03765</name>
</gene>
<sequence length="66" mass="7330">MEQRITLKDYAMRFGQTKTAQDLGVYQSAINKAIRSGRKIFLTVKPDGSIDAEEVKPFPSNKKAAA</sequence>
<dbReference type="OrthoDB" id="9429495at2"/>
<evidence type="ECO:0000313" key="1">
    <source>
        <dbReference type="EMBL" id="MTH45391.1"/>
    </source>
</evidence>